<accession>A0A1I5G4D0</accession>
<evidence type="ECO:0000313" key="4">
    <source>
        <dbReference type="Proteomes" id="UP000199398"/>
    </source>
</evidence>
<keyword evidence="1" id="KW-0812">Transmembrane</keyword>
<gene>
    <name evidence="2" type="ORF">ATL45_2233</name>
    <name evidence="3" type="ORF">SAMN05421805_11288</name>
</gene>
<evidence type="ECO:0000313" key="3">
    <source>
        <dbReference type="EMBL" id="SFO30673.1"/>
    </source>
</evidence>
<dbReference type="Proteomes" id="UP000270697">
    <property type="component" value="Unassembled WGS sequence"/>
</dbReference>
<name>A0A1I5G4D0_9PSEU</name>
<organism evidence="3 4">
    <name type="scientific">Saccharopolyspora antimicrobica</name>
    <dbReference type="NCBI Taxonomy" id="455193"/>
    <lineage>
        <taxon>Bacteria</taxon>
        <taxon>Bacillati</taxon>
        <taxon>Actinomycetota</taxon>
        <taxon>Actinomycetes</taxon>
        <taxon>Pseudonocardiales</taxon>
        <taxon>Pseudonocardiaceae</taxon>
        <taxon>Saccharopolyspora</taxon>
    </lineage>
</organism>
<protein>
    <submittedName>
        <fullName evidence="3">Uncharacterized protein</fullName>
    </submittedName>
</protein>
<evidence type="ECO:0000256" key="1">
    <source>
        <dbReference type="SAM" id="Phobius"/>
    </source>
</evidence>
<dbReference type="EMBL" id="RBXX01000002">
    <property type="protein sequence ID" value="RKT83938.1"/>
    <property type="molecule type" value="Genomic_DNA"/>
</dbReference>
<evidence type="ECO:0000313" key="5">
    <source>
        <dbReference type="Proteomes" id="UP000270697"/>
    </source>
</evidence>
<dbReference type="AlphaFoldDB" id="A0A1I5G4D0"/>
<sequence>MTRLLAHFPSAMGGDAMLWSIAVVAVGLVLAAPGARRYLLRRRAVARARTELAWFYQRRPERERFTPGSGKHASTVPVVVLRRVDGTPLGHVPRSR</sequence>
<proteinExistence type="predicted"/>
<reference evidence="2 5" key="2">
    <citation type="submission" date="2018-10" db="EMBL/GenBank/DDBJ databases">
        <title>Sequencing the genomes of 1000 actinobacteria strains.</title>
        <authorList>
            <person name="Klenk H.-P."/>
        </authorList>
    </citation>
    <scope>NUCLEOTIDE SEQUENCE [LARGE SCALE GENOMIC DNA]</scope>
    <source>
        <strain evidence="2 5">DSM 45119</strain>
    </source>
</reference>
<reference evidence="3 4" key="1">
    <citation type="submission" date="2016-10" db="EMBL/GenBank/DDBJ databases">
        <authorList>
            <person name="de Groot N.N."/>
        </authorList>
    </citation>
    <scope>NUCLEOTIDE SEQUENCE [LARGE SCALE GENOMIC DNA]</scope>
    <source>
        <strain evidence="3 4">CPCC 201259</strain>
    </source>
</reference>
<evidence type="ECO:0000313" key="2">
    <source>
        <dbReference type="EMBL" id="RKT83938.1"/>
    </source>
</evidence>
<keyword evidence="5" id="KW-1185">Reference proteome</keyword>
<dbReference type="EMBL" id="FOUP01000012">
    <property type="protein sequence ID" value="SFO30673.1"/>
    <property type="molecule type" value="Genomic_DNA"/>
</dbReference>
<keyword evidence="1" id="KW-1133">Transmembrane helix</keyword>
<keyword evidence="1" id="KW-0472">Membrane</keyword>
<feature type="transmembrane region" description="Helical" evidence="1">
    <location>
        <begin position="16"/>
        <end position="35"/>
    </location>
</feature>
<dbReference type="Proteomes" id="UP000199398">
    <property type="component" value="Unassembled WGS sequence"/>
</dbReference>